<name>A0ABZ0NKQ5_CERBT</name>
<feature type="region of interest" description="Disordered" evidence="1">
    <location>
        <begin position="81"/>
        <end position="101"/>
    </location>
</feature>
<proteinExistence type="predicted"/>
<evidence type="ECO:0000313" key="3">
    <source>
        <dbReference type="EMBL" id="WPB00088.1"/>
    </source>
</evidence>
<keyword evidence="2" id="KW-0732">Signal</keyword>
<evidence type="ECO:0000256" key="2">
    <source>
        <dbReference type="SAM" id="SignalP"/>
    </source>
</evidence>
<gene>
    <name evidence="3" type="ORF">RHO25_004707</name>
</gene>
<dbReference type="RefSeq" id="XP_065458653.1">
    <property type="nucleotide sequence ID" value="XM_065602581.1"/>
</dbReference>
<accession>A0ABZ0NKQ5</accession>
<evidence type="ECO:0000256" key="1">
    <source>
        <dbReference type="SAM" id="MobiDB-lite"/>
    </source>
</evidence>
<organism evidence="3 4">
    <name type="scientific">Cercospora beticola</name>
    <name type="common">Sugarbeet leaf spot fungus</name>
    <dbReference type="NCBI Taxonomy" id="122368"/>
    <lineage>
        <taxon>Eukaryota</taxon>
        <taxon>Fungi</taxon>
        <taxon>Dikarya</taxon>
        <taxon>Ascomycota</taxon>
        <taxon>Pezizomycotina</taxon>
        <taxon>Dothideomycetes</taxon>
        <taxon>Dothideomycetidae</taxon>
        <taxon>Mycosphaerellales</taxon>
        <taxon>Mycosphaerellaceae</taxon>
        <taxon>Cercospora</taxon>
    </lineage>
</organism>
<dbReference type="EMBL" id="CP134186">
    <property type="protein sequence ID" value="WPB00088.1"/>
    <property type="molecule type" value="Genomic_DNA"/>
</dbReference>
<protein>
    <submittedName>
        <fullName evidence="3">Uncharacterized protein</fullName>
    </submittedName>
</protein>
<dbReference type="Proteomes" id="UP001302367">
    <property type="component" value="Chromosome 3"/>
</dbReference>
<evidence type="ECO:0000313" key="4">
    <source>
        <dbReference type="Proteomes" id="UP001302367"/>
    </source>
</evidence>
<dbReference type="GeneID" id="90644097"/>
<feature type="signal peptide" evidence="2">
    <location>
        <begin position="1"/>
        <end position="18"/>
    </location>
</feature>
<sequence>MRLITTLITLSVIDSAWPFIVPQNYYLATPQLRDTEFSHYGAKVLHDKRQPLDADSDAYQANCLGCKLGIIRQCNPFVCPPSGSGGRKPNPPPSPNPPRRKKQLIPQFQHELQFRVDVGFEGFRSVYHTSDAWIAAAQTHVNRGFDISLDLSENIDPHGVYAITDICIQVSGNGGRYLYPVPRPATPRYRGDDGRTMWVRGRAFAQGTLFRIDTALITEIIRENGGSTGVTWTIKYNLQQELKRA</sequence>
<feature type="chain" id="PRO_5046842086" evidence="2">
    <location>
        <begin position="19"/>
        <end position="245"/>
    </location>
</feature>
<keyword evidence="4" id="KW-1185">Reference proteome</keyword>
<reference evidence="3 4" key="1">
    <citation type="submission" date="2023-09" db="EMBL/GenBank/DDBJ databases">
        <title>Complete-Gapless Cercospora beticola genome.</title>
        <authorList>
            <person name="Wyatt N.A."/>
            <person name="Spanner R.E."/>
            <person name="Bolton M.D."/>
        </authorList>
    </citation>
    <scope>NUCLEOTIDE SEQUENCE [LARGE SCALE GENOMIC DNA]</scope>
    <source>
        <strain evidence="3">Cb09-40</strain>
    </source>
</reference>